<name>A0ABU6Z603_9FABA</name>
<evidence type="ECO:0000259" key="1">
    <source>
        <dbReference type="Pfam" id="PF12215"/>
    </source>
</evidence>
<comment type="caution">
    <text evidence="2">The sequence shown here is derived from an EMBL/GenBank/DDBJ whole genome shotgun (WGS) entry which is preliminary data.</text>
</comment>
<dbReference type="InterPro" id="IPR024462">
    <property type="entry name" value="GH116_N"/>
</dbReference>
<proteinExistence type="predicted"/>
<dbReference type="PANTHER" id="PTHR12654">
    <property type="entry name" value="BILE ACID BETA-GLUCOSIDASE-RELATED"/>
    <property type="match status" value="1"/>
</dbReference>
<dbReference type="PANTHER" id="PTHR12654:SF3">
    <property type="entry name" value="NON-LYSOSOMAL GLUCOSYLCERAMIDASE"/>
    <property type="match status" value="1"/>
</dbReference>
<accession>A0ABU6Z603</accession>
<protein>
    <recommendedName>
        <fullName evidence="1">Glycosyl-hydrolase family 116 N-terminal domain-containing protein</fullName>
    </recommendedName>
</protein>
<feature type="domain" description="Glycosyl-hydrolase family 116 N-terminal" evidence="1">
    <location>
        <begin position="9"/>
        <end position="71"/>
    </location>
</feature>
<keyword evidence="3" id="KW-1185">Reference proteome</keyword>
<organism evidence="2 3">
    <name type="scientific">Stylosanthes scabra</name>
    <dbReference type="NCBI Taxonomy" id="79078"/>
    <lineage>
        <taxon>Eukaryota</taxon>
        <taxon>Viridiplantae</taxon>
        <taxon>Streptophyta</taxon>
        <taxon>Embryophyta</taxon>
        <taxon>Tracheophyta</taxon>
        <taxon>Spermatophyta</taxon>
        <taxon>Magnoliopsida</taxon>
        <taxon>eudicotyledons</taxon>
        <taxon>Gunneridae</taxon>
        <taxon>Pentapetalae</taxon>
        <taxon>rosids</taxon>
        <taxon>fabids</taxon>
        <taxon>Fabales</taxon>
        <taxon>Fabaceae</taxon>
        <taxon>Papilionoideae</taxon>
        <taxon>50 kb inversion clade</taxon>
        <taxon>dalbergioids sensu lato</taxon>
        <taxon>Dalbergieae</taxon>
        <taxon>Pterocarpus clade</taxon>
        <taxon>Stylosanthes</taxon>
    </lineage>
</organism>
<gene>
    <name evidence="2" type="ORF">PIB30_009824</name>
</gene>
<evidence type="ECO:0000313" key="2">
    <source>
        <dbReference type="EMBL" id="MED6216678.1"/>
    </source>
</evidence>
<dbReference type="EMBL" id="JASCZI010271883">
    <property type="protein sequence ID" value="MED6216678.1"/>
    <property type="molecule type" value="Genomic_DNA"/>
</dbReference>
<dbReference type="Pfam" id="PF12215">
    <property type="entry name" value="Glyco_hydr_116N"/>
    <property type="match status" value="1"/>
</dbReference>
<sequence length="118" mass="13318">MRERLLWQIFVSRPNGKKYSSVLCAGKPDISRENPVSRIQSWDWNLSGDKSTYNALYPRAWTIYEEPDPALASVFTLWTVNERRPVTCAMAAEETEDVHICECPAFVISGAHKGISVG</sequence>
<dbReference type="InterPro" id="IPR052566">
    <property type="entry name" value="Non-lysos_glucosylceramidase"/>
</dbReference>
<reference evidence="2 3" key="1">
    <citation type="journal article" date="2023" name="Plants (Basel)">
        <title>Bridging the Gap: Combining Genomics and Transcriptomics Approaches to Understand Stylosanthes scabra, an Orphan Legume from the Brazilian Caatinga.</title>
        <authorList>
            <person name="Ferreira-Neto J.R.C."/>
            <person name="da Silva M.D."/>
            <person name="Binneck E."/>
            <person name="de Melo N.F."/>
            <person name="da Silva R.H."/>
            <person name="de Melo A.L.T.M."/>
            <person name="Pandolfi V."/>
            <person name="Bustamante F.O."/>
            <person name="Brasileiro-Vidal A.C."/>
            <person name="Benko-Iseppon A.M."/>
        </authorList>
    </citation>
    <scope>NUCLEOTIDE SEQUENCE [LARGE SCALE GENOMIC DNA]</scope>
    <source>
        <tissue evidence="2">Leaves</tissue>
    </source>
</reference>
<dbReference type="Proteomes" id="UP001341840">
    <property type="component" value="Unassembled WGS sequence"/>
</dbReference>
<evidence type="ECO:0000313" key="3">
    <source>
        <dbReference type="Proteomes" id="UP001341840"/>
    </source>
</evidence>